<dbReference type="InterPro" id="IPR027417">
    <property type="entry name" value="P-loop_NTPase"/>
</dbReference>
<comment type="catalytic activity">
    <reaction evidence="2">
        <text>adenosylcob(III)inamide phosphate + GTP + H(+) = adenosylcob(III)inamide-GDP + diphosphate</text>
        <dbReference type="Rhea" id="RHEA:22712"/>
        <dbReference type="ChEBI" id="CHEBI:15378"/>
        <dbReference type="ChEBI" id="CHEBI:33019"/>
        <dbReference type="ChEBI" id="CHEBI:37565"/>
        <dbReference type="ChEBI" id="CHEBI:58502"/>
        <dbReference type="ChEBI" id="CHEBI:60487"/>
        <dbReference type="EC" id="2.7.7.62"/>
    </reaction>
</comment>
<evidence type="ECO:0000256" key="5">
    <source>
        <dbReference type="ARBA" id="ARBA00004692"/>
    </source>
</evidence>
<dbReference type="GO" id="GO:0009236">
    <property type="term" value="P:cobalamin biosynthetic process"/>
    <property type="evidence" value="ECO:0007669"/>
    <property type="project" value="UniProtKB-UniPathway"/>
</dbReference>
<feature type="binding site" evidence="19">
    <location>
        <position position="60"/>
    </location>
    <ligand>
        <name>GTP</name>
        <dbReference type="ChEBI" id="CHEBI:37565"/>
    </ligand>
</feature>
<comment type="similarity">
    <text evidence="7">Belongs to the CobU/CobP family.</text>
</comment>
<feature type="active site" description="GMP-histidine intermediate" evidence="18">
    <location>
        <position position="48"/>
    </location>
</feature>
<organism evidence="20 21">
    <name type="scientific">Dethiosulfovibrio salsuginis</name>
    <dbReference type="NCBI Taxonomy" id="561720"/>
    <lineage>
        <taxon>Bacteria</taxon>
        <taxon>Thermotogati</taxon>
        <taxon>Synergistota</taxon>
        <taxon>Synergistia</taxon>
        <taxon>Synergistales</taxon>
        <taxon>Dethiosulfovibrionaceae</taxon>
        <taxon>Dethiosulfovibrio</taxon>
    </lineage>
</organism>
<evidence type="ECO:0000313" key="20">
    <source>
        <dbReference type="EMBL" id="SMG29039.1"/>
    </source>
</evidence>
<evidence type="ECO:0000256" key="8">
    <source>
        <dbReference type="ARBA" id="ARBA00012016"/>
    </source>
</evidence>
<dbReference type="EMBL" id="FXBB01000013">
    <property type="protein sequence ID" value="SMG29039.1"/>
    <property type="molecule type" value="Genomic_DNA"/>
</dbReference>
<dbReference type="Pfam" id="PF02283">
    <property type="entry name" value="CobU"/>
    <property type="match status" value="1"/>
</dbReference>
<evidence type="ECO:0000256" key="14">
    <source>
        <dbReference type="ARBA" id="ARBA00022840"/>
    </source>
</evidence>
<dbReference type="SUPFAM" id="SSF52540">
    <property type="entry name" value="P-loop containing nucleoside triphosphate hydrolases"/>
    <property type="match status" value="1"/>
</dbReference>
<proteinExistence type="inferred from homology"/>
<dbReference type="EC" id="2.7.7.62" evidence="9"/>
<dbReference type="CDD" id="cd00544">
    <property type="entry name" value="CobU"/>
    <property type="match status" value="1"/>
</dbReference>
<keyword evidence="13 20" id="KW-0418">Kinase</keyword>
<comment type="function">
    <text evidence="4">Catalyzes ATP-dependent phosphorylation of adenosylcobinamide and addition of GMP to adenosylcobinamide phosphate.</text>
</comment>
<evidence type="ECO:0000256" key="6">
    <source>
        <dbReference type="ARBA" id="ARBA00005159"/>
    </source>
</evidence>
<sequence length="186" mass="20983">MVLGGARSGKSGFAQERVCELASLDDPVYYVATAFIKDDEMARRVERHRSDRPDGWITLEAQREVHKAIERLPVRSILLLDCVTMMITNFMFDQRTDWDDLSKEDEDRLISSTLSYVDQVLMAIRGRSIKAVLVSNEVGMGLVPPYPLGRIFRDIAGWVNQAIAKEADSVFLLTAGIPQRIKGEPR</sequence>
<dbReference type="Gene3D" id="3.40.50.300">
    <property type="entry name" value="P-loop containing nucleotide triphosphate hydrolases"/>
    <property type="match status" value="1"/>
</dbReference>
<keyword evidence="11 20" id="KW-0808">Transferase</keyword>
<feature type="binding site" evidence="19">
    <location>
        <begin position="4"/>
        <end position="11"/>
    </location>
    <ligand>
        <name>GTP</name>
        <dbReference type="ChEBI" id="CHEBI:37565"/>
    </ligand>
</feature>
<dbReference type="Proteomes" id="UP000193355">
    <property type="component" value="Unassembled WGS sequence"/>
</dbReference>
<evidence type="ECO:0000256" key="2">
    <source>
        <dbReference type="ARBA" id="ARBA00000711"/>
    </source>
</evidence>
<evidence type="ECO:0000256" key="10">
    <source>
        <dbReference type="ARBA" id="ARBA00022573"/>
    </source>
</evidence>
<dbReference type="GO" id="GO:0005524">
    <property type="term" value="F:ATP binding"/>
    <property type="evidence" value="ECO:0007669"/>
    <property type="project" value="UniProtKB-KW"/>
</dbReference>
<keyword evidence="10" id="KW-0169">Cobalamin biosynthesis</keyword>
<keyword evidence="15 19" id="KW-0342">GTP-binding</keyword>
<feature type="binding site" evidence="19">
    <location>
        <position position="81"/>
    </location>
    <ligand>
        <name>GTP</name>
        <dbReference type="ChEBI" id="CHEBI:37565"/>
    </ligand>
</feature>
<keyword evidence="20" id="KW-0548">Nucleotidyltransferase</keyword>
<name>A0A1X7JME4_9BACT</name>
<keyword evidence="12 19" id="KW-0547">Nucleotide-binding</keyword>
<evidence type="ECO:0000256" key="12">
    <source>
        <dbReference type="ARBA" id="ARBA00022741"/>
    </source>
</evidence>
<comment type="catalytic activity">
    <reaction evidence="3">
        <text>adenosylcob(III)inamide + GTP = adenosylcob(III)inamide phosphate + GDP + H(+)</text>
        <dbReference type="Rhea" id="RHEA:15765"/>
        <dbReference type="ChEBI" id="CHEBI:2480"/>
        <dbReference type="ChEBI" id="CHEBI:15378"/>
        <dbReference type="ChEBI" id="CHEBI:37565"/>
        <dbReference type="ChEBI" id="CHEBI:58189"/>
        <dbReference type="ChEBI" id="CHEBI:58502"/>
        <dbReference type="EC" id="2.7.1.156"/>
    </reaction>
</comment>
<dbReference type="GO" id="GO:0005525">
    <property type="term" value="F:GTP binding"/>
    <property type="evidence" value="ECO:0007669"/>
    <property type="project" value="UniProtKB-KW"/>
</dbReference>
<keyword evidence="21" id="KW-1185">Reference proteome</keyword>
<evidence type="ECO:0000313" key="21">
    <source>
        <dbReference type="Proteomes" id="UP000193355"/>
    </source>
</evidence>
<evidence type="ECO:0000256" key="9">
    <source>
        <dbReference type="ARBA" id="ARBA00012523"/>
    </source>
</evidence>
<comment type="pathway">
    <text evidence="5">Cofactor biosynthesis; adenosylcobalamin biosynthesis; adenosylcobalamin from cob(II)yrinate a,c-diamide: step 6/7.</text>
</comment>
<feature type="binding site" evidence="19">
    <location>
        <begin position="32"/>
        <end position="34"/>
    </location>
    <ligand>
        <name>GTP</name>
        <dbReference type="ChEBI" id="CHEBI:37565"/>
    </ligand>
</feature>
<evidence type="ECO:0000256" key="16">
    <source>
        <dbReference type="ARBA" id="ARBA00029570"/>
    </source>
</evidence>
<evidence type="ECO:0000256" key="4">
    <source>
        <dbReference type="ARBA" id="ARBA00003889"/>
    </source>
</evidence>
<dbReference type="EC" id="2.7.1.156" evidence="8"/>
<evidence type="ECO:0000256" key="3">
    <source>
        <dbReference type="ARBA" id="ARBA00001522"/>
    </source>
</evidence>
<comment type="catalytic activity">
    <reaction evidence="1">
        <text>adenosylcob(III)inamide + ATP = adenosylcob(III)inamide phosphate + ADP + H(+)</text>
        <dbReference type="Rhea" id="RHEA:15769"/>
        <dbReference type="ChEBI" id="CHEBI:2480"/>
        <dbReference type="ChEBI" id="CHEBI:15378"/>
        <dbReference type="ChEBI" id="CHEBI:30616"/>
        <dbReference type="ChEBI" id="CHEBI:58502"/>
        <dbReference type="ChEBI" id="CHEBI:456216"/>
        <dbReference type="EC" id="2.7.1.156"/>
    </reaction>
</comment>
<evidence type="ECO:0000256" key="11">
    <source>
        <dbReference type="ARBA" id="ARBA00022679"/>
    </source>
</evidence>
<dbReference type="PANTHER" id="PTHR34848:SF1">
    <property type="entry name" value="BIFUNCTIONAL ADENOSYLCOBALAMIN BIOSYNTHESIS PROTEIN COBU"/>
    <property type="match status" value="1"/>
</dbReference>
<evidence type="ECO:0000256" key="13">
    <source>
        <dbReference type="ARBA" id="ARBA00022777"/>
    </source>
</evidence>
<dbReference type="InterPro" id="IPR003203">
    <property type="entry name" value="CobU/CobP"/>
</dbReference>
<evidence type="ECO:0000256" key="19">
    <source>
        <dbReference type="PIRSR" id="PIRSR006135-2"/>
    </source>
</evidence>
<comment type="pathway">
    <text evidence="6">Cofactor biosynthesis; adenosylcobalamin biosynthesis; adenosylcobalamin from cob(II)yrinate a,c-diamide: step 5/7.</text>
</comment>
<feature type="binding site" evidence="19">
    <location>
        <begin position="49"/>
        <end position="52"/>
    </location>
    <ligand>
        <name>GTP</name>
        <dbReference type="ChEBI" id="CHEBI:37565"/>
    </ligand>
</feature>
<evidence type="ECO:0000256" key="15">
    <source>
        <dbReference type="ARBA" id="ARBA00023134"/>
    </source>
</evidence>
<dbReference type="NCBIfam" id="NF004469">
    <property type="entry name" value="PRK05800.1"/>
    <property type="match status" value="1"/>
</dbReference>
<gene>
    <name evidence="20" type="ORF">SAMN06275492_11361</name>
</gene>
<dbReference type="RefSeq" id="WP_159448261.1">
    <property type="nucleotide sequence ID" value="NZ_FXBB01000013.1"/>
</dbReference>
<dbReference type="PIRSF" id="PIRSF006135">
    <property type="entry name" value="CobU"/>
    <property type="match status" value="1"/>
</dbReference>
<evidence type="ECO:0000256" key="18">
    <source>
        <dbReference type="PIRSR" id="PIRSR006135-1"/>
    </source>
</evidence>
<dbReference type="UniPathway" id="UPA00148">
    <property type="reaction ID" value="UER00236"/>
</dbReference>
<protein>
    <recommendedName>
        <fullName evidence="16">Adenosylcobinamide kinase</fullName>
        <ecNumber evidence="8">2.7.1.156</ecNumber>
        <ecNumber evidence="9">2.7.7.62</ecNumber>
    </recommendedName>
    <alternativeName>
        <fullName evidence="17">Adenosylcobinamide-phosphate guanylyltransferase</fullName>
    </alternativeName>
</protein>
<evidence type="ECO:0000256" key="17">
    <source>
        <dbReference type="ARBA" id="ARBA00030571"/>
    </source>
</evidence>
<dbReference type="PANTHER" id="PTHR34848">
    <property type="match status" value="1"/>
</dbReference>
<dbReference type="AlphaFoldDB" id="A0A1X7JME4"/>
<dbReference type="GO" id="GO:0043752">
    <property type="term" value="F:adenosylcobinamide kinase activity"/>
    <property type="evidence" value="ECO:0007669"/>
    <property type="project" value="UniProtKB-EC"/>
</dbReference>
<dbReference type="STRING" id="561720.SAMN06275492_11361"/>
<reference evidence="21" key="1">
    <citation type="submission" date="2017-04" db="EMBL/GenBank/DDBJ databases">
        <authorList>
            <person name="Varghese N."/>
            <person name="Submissions S."/>
        </authorList>
    </citation>
    <scope>NUCLEOTIDE SEQUENCE [LARGE SCALE GENOMIC DNA]</scope>
    <source>
        <strain evidence="21">USBA 82</strain>
    </source>
</reference>
<dbReference type="GO" id="GO:0008820">
    <property type="term" value="F:cobinamide phosphate guanylyltransferase activity"/>
    <property type="evidence" value="ECO:0007669"/>
    <property type="project" value="UniProtKB-EC"/>
</dbReference>
<evidence type="ECO:0000256" key="1">
    <source>
        <dbReference type="ARBA" id="ARBA00000312"/>
    </source>
</evidence>
<evidence type="ECO:0000256" key="7">
    <source>
        <dbReference type="ARBA" id="ARBA00007490"/>
    </source>
</evidence>
<keyword evidence="14" id="KW-0067">ATP-binding</keyword>
<accession>A0A1X7JME4</accession>
<dbReference type="OrthoDB" id="9799422at2"/>